<dbReference type="Proteomes" id="UP001360953">
    <property type="component" value="Unassembled WGS sequence"/>
</dbReference>
<keyword evidence="2" id="KW-1185">Reference proteome</keyword>
<dbReference type="EMBL" id="JBBPEH010000001">
    <property type="protein sequence ID" value="KAK7544270.1"/>
    <property type="molecule type" value="Genomic_DNA"/>
</dbReference>
<sequence>MSHWTHLLQALYTAPGLSPSIHFFYACPEFLCHSFWGLVTSSLDHLISSTMTQVFNIDHFLFSFPALACTVACLQNNLVVVAANQINGKSQIRVASIRGKRRCRRIRVLWRTVRTASLVRRMDCLSPRPEGSKFEPLDPRSQPQHKISLVDLV</sequence>
<name>A0ABR1M8R4_9PEZI</name>
<evidence type="ECO:0000313" key="1">
    <source>
        <dbReference type="EMBL" id="KAK7544270.1"/>
    </source>
</evidence>
<dbReference type="GeneID" id="92026710"/>
<comment type="caution">
    <text evidence="1">The sequence shown here is derived from an EMBL/GenBank/DDBJ whole genome shotgun (WGS) entry which is preliminary data.</text>
</comment>
<protein>
    <submittedName>
        <fullName evidence="1">Uncharacterized protein</fullName>
    </submittedName>
</protein>
<accession>A0ABR1M8R4</accession>
<evidence type="ECO:0000313" key="2">
    <source>
        <dbReference type="Proteomes" id="UP001360953"/>
    </source>
</evidence>
<proteinExistence type="predicted"/>
<dbReference type="RefSeq" id="XP_066659505.1">
    <property type="nucleotide sequence ID" value="XM_066793804.1"/>
</dbReference>
<gene>
    <name evidence="1" type="ORF">J3D65DRAFT_11870</name>
</gene>
<reference evidence="1 2" key="1">
    <citation type="submission" date="2024-04" db="EMBL/GenBank/DDBJ databases">
        <title>Phyllosticta paracitricarpa is synonymous to the EU quarantine fungus P. citricarpa based on phylogenomic analyses.</title>
        <authorList>
            <consortium name="Lawrence Berkeley National Laboratory"/>
            <person name="Van ingen-buijs V.A."/>
            <person name="Van westerhoven A.C."/>
            <person name="Haridas S."/>
            <person name="Skiadas P."/>
            <person name="Martin F."/>
            <person name="Groenewald J.Z."/>
            <person name="Crous P.W."/>
            <person name="Seidl M.F."/>
        </authorList>
    </citation>
    <scope>NUCLEOTIDE SEQUENCE [LARGE SCALE GENOMIC DNA]</scope>
    <source>
        <strain evidence="1 2">CPC 17464</strain>
    </source>
</reference>
<organism evidence="1 2">
    <name type="scientific">Phyllosticta citribraziliensis</name>
    <dbReference type="NCBI Taxonomy" id="989973"/>
    <lineage>
        <taxon>Eukaryota</taxon>
        <taxon>Fungi</taxon>
        <taxon>Dikarya</taxon>
        <taxon>Ascomycota</taxon>
        <taxon>Pezizomycotina</taxon>
        <taxon>Dothideomycetes</taxon>
        <taxon>Dothideomycetes incertae sedis</taxon>
        <taxon>Botryosphaeriales</taxon>
        <taxon>Phyllostictaceae</taxon>
        <taxon>Phyllosticta</taxon>
    </lineage>
</organism>